<feature type="compositionally biased region" description="Basic and acidic residues" evidence="1">
    <location>
        <begin position="380"/>
        <end position="420"/>
    </location>
</feature>
<feature type="region of interest" description="Disordered" evidence="1">
    <location>
        <begin position="1034"/>
        <end position="1138"/>
    </location>
</feature>
<feature type="compositionally biased region" description="Low complexity" evidence="1">
    <location>
        <begin position="1037"/>
        <end position="1046"/>
    </location>
</feature>
<accession>A0A4P9XR17</accession>
<feature type="region of interest" description="Disordered" evidence="1">
    <location>
        <begin position="1"/>
        <end position="112"/>
    </location>
</feature>
<feature type="compositionally biased region" description="Basic and acidic residues" evidence="1">
    <location>
        <begin position="920"/>
        <end position="937"/>
    </location>
</feature>
<feature type="compositionally biased region" description="Basic and acidic residues" evidence="1">
    <location>
        <begin position="430"/>
        <end position="445"/>
    </location>
</feature>
<protein>
    <submittedName>
        <fullName evidence="2">Uncharacterized protein</fullName>
    </submittedName>
</protein>
<proteinExistence type="predicted"/>
<evidence type="ECO:0000313" key="2">
    <source>
        <dbReference type="EMBL" id="RKP08506.1"/>
    </source>
</evidence>
<feature type="compositionally biased region" description="Basic and acidic residues" evidence="1">
    <location>
        <begin position="339"/>
        <end position="350"/>
    </location>
</feature>
<evidence type="ECO:0000256" key="1">
    <source>
        <dbReference type="SAM" id="MobiDB-lite"/>
    </source>
</evidence>
<dbReference type="OrthoDB" id="10668230at2759"/>
<feature type="compositionally biased region" description="Polar residues" evidence="1">
    <location>
        <begin position="307"/>
        <end position="316"/>
    </location>
</feature>
<reference evidence="3" key="1">
    <citation type="journal article" date="2018" name="Nat. Microbiol.">
        <title>Leveraging single-cell genomics to expand the fungal tree of life.</title>
        <authorList>
            <person name="Ahrendt S.R."/>
            <person name="Quandt C.A."/>
            <person name="Ciobanu D."/>
            <person name="Clum A."/>
            <person name="Salamov A."/>
            <person name="Andreopoulos B."/>
            <person name="Cheng J.F."/>
            <person name="Woyke T."/>
            <person name="Pelin A."/>
            <person name="Henrissat B."/>
            <person name="Reynolds N.K."/>
            <person name="Benny G.L."/>
            <person name="Smith M.E."/>
            <person name="James T.Y."/>
            <person name="Grigoriev I.V."/>
        </authorList>
    </citation>
    <scope>NUCLEOTIDE SEQUENCE [LARGE SCALE GENOMIC DNA]</scope>
    <source>
        <strain evidence="3">RSA 1356</strain>
    </source>
</reference>
<feature type="compositionally biased region" description="Polar residues" evidence="1">
    <location>
        <begin position="740"/>
        <end position="753"/>
    </location>
</feature>
<feature type="compositionally biased region" description="Polar residues" evidence="1">
    <location>
        <begin position="1161"/>
        <end position="1194"/>
    </location>
</feature>
<feature type="region of interest" description="Disordered" evidence="1">
    <location>
        <begin position="867"/>
        <end position="891"/>
    </location>
</feature>
<feature type="region of interest" description="Disordered" evidence="1">
    <location>
        <begin position="138"/>
        <end position="161"/>
    </location>
</feature>
<gene>
    <name evidence="2" type="ORF">THASP1DRAFT_29694</name>
</gene>
<feature type="region of interest" description="Disordered" evidence="1">
    <location>
        <begin position="217"/>
        <end position="482"/>
    </location>
</feature>
<feature type="compositionally biased region" description="Basic and acidic residues" evidence="1">
    <location>
        <begin position="228"/>
        <end position="243"/>
    </location>
</feature>
<feature type="region of interest" description="Disordered" evidence="1">
    <location>
        <begin position="740"/>
        <end position="765"/>
    </location>
</feature>
<feature type="compositionally biased region" description="Polar residues" evidence="1">
    <location>
        <begin position="446"/>
        <end position="460"/>
    </location>
</feature>
<dbReference type="EMBL" id="KZ992596">
    <property type="protein sequence ID" value="RKP08506.1"/>
    <property type="molecule type" value="Genomic_DNA"/>
</dbReference>
<organism evidence="2 3">
    <name type="scientific">Thamnocephalis sphaerospora</name>
    <dbReference type="NCBI Taxonomy" id="78915"/>
    <lineage>
        <taxon>Eukaryota</taxon>
        <taxon>Fungi</taxon>
        <taxon>Fungi incertae sedis</taxon>
        <taxon>Zoopagomycota</taxon>
        <taxon>Zoopagomycotina</taxon>
        <taxon>Zoopagomycetes</taxon>
        <taxon>Zoopagales</taxon>
        <taxon>Sigmoideomycetaceae</taxon>
        <taxon>Thamnocephalis</taxon>
    </lineage>
</organism>
<dbReference type="Proteomes" id="UP000271241">
    <property type="component" value="Unassembled WGS sequence"/>
</dbReference>
<feature type="region of interest" description="Disordered" evidence="1">
    <location>
        <begin position="910"/>
        <end position="978"/>
    </location>
</feature>
<name>A0A4P9XR17_9FUNG</name>
<feature type="compositionally biased region" description="Pro residues" evidence="1">
    <location>
        <begin position="1195"/>
        <end position="1209"/>
    </location>
</feature>
<feature type="compositionally biased region" description="Low complexity" evidence="1">
    <location>
        <begin position="355"/>
        <end position="367"/>
    </location>
</feature>
<feature type="compositionally biased region" description="Low complexity" evidence="1">
    <location>
        <begin position="526"/>
        <end position="537"/>
    </location>
</feature>
<feature type="compositionally biased region" description="Low complexity" evidence="1">
    <location>
        <begin position="1110"/>
        <end position="1127"/>
    </location>
</feature>
<evidence type="ECO:0000313" key="3">
    <source>
        <dbReference type="Proteomes" id="UP000271241"/>
    </source>
</evidence>
<feature type="non-terminal residue" evidence="2">
    <location>
        <position position="1330"/>
    </location>
</feature>
<feature type="compositionally biased region" description="Polar residues" evidence="1">
    <location>
        <begin position="275"/>
        <end position="293"/>
    </location>
</feature>
<keyword evidence="3" id="KW-1185">Reference proteome</keyword>
<feature type="compositionally biased region" description="Low complexity" evidence="1">
    <location>
        <begin position="13"/>
        <end position="25"/>
    </location>
</feature>
<feature type="compositionally biased region" description="Polar residues" evidence="1">
    <location>
        <begin position="552"/>
        <end position="567"/>
    </location>
</feature>
<sequence length="1330" mass="138881">MPGDPTSGHHGELGSAGAGAASPALNGTGRTGGSGHARAFGRARPSMVAPLPVDIPSKRMEKKGTATPSSGSVWGKPAVPTPRHEGTSAPAEESTPQTAAWRPKAAEQGRRAADVKAPNLLAASTSEFPTAAEAFRADTKGTSKPITPAVNSPNPSTFAHRKNKLSLDEKWDEMSDNGMDFSQDVIEFADGKVKISGRMSPIRGLGLSAPTRLEAGDAKLCSGPNAARRRETDHVGAERHVETYTRPQDGSRSRTRLAAPTASLRARSSDAYMHVSTTPSRRPGTEVSSITGQSRDDVRDRRDGPEQKSSADSSSYRPAGASVLDEAEHTAALTNDGGHTADERSVEEHAAGQVSKSESAYKAASSADIERAQSDYMHSAIERARRRREEEEKQEREAREKRIAERLRVLDERARLRGDEDVSQAAGERTAPRADERDEAPRNDTAHTGSSHASPYQPQQRRVALQRGPSGGCGGQRRSGMSDIDRVMDAIKQQMTGVEIDTSVTSGTALLQDTTQRLGDRRALSAAAARGGTTRSSEAGQDVYEGGRSTLHAPNTSTVSPMSSRRSVTADDGRVSVADRAASWWRSKEVSSSPLAAAATTATAATAATTATTATVAPVSVTFEQGNDVDNGVRKESMPTFHPPSSLVAEDVIKHDVQPQRVSPHASPKSFAAPHPACTATIARSMDVQASTDATVRTAKTAVAVTIATTAGHAAGKEDEVTKPAVQAYRPPALRRTQHFSSGTENTTLSNTPRSPPPVASTIPWRRQTGVDVKPMNTAASAPSPTTSSPTSALAPVVTAVSGSVTHALGGADSATPSMDDVKPAVVKLAMVEHATAETDAAAPAVIESIMAESSTTESIDAVADKQPADKEAMSGSRAPSPCELPASESTVNVEKPAVPVIACTVSTLAEDQPLEEDTVDTREEDMTTGNDDKESSLADGDAASAADTEGSASTGKKSRRGRRGRKRGDKDKMQDAAGNAMMVTLSGDSTDADMLGAVDVDVRALSVSTVDEHTENAVSPSLEDDTITEEVAPMVSLTSSSSSSLSDRRRQRRRERRKKSQRESQADDERDAEPMSAGVDGNTGPFLLDAVAPLAEDADGQDGWRRTAESQTAATSTSSAESSGTTMGKNNDPAAASLPAEPASLAADVAPVSAAINTSDASSGLLTPPSDSSLAVSVATEPQMQSASQLSTSPLPPQVQPHPHPRPPNSGGRAGKRHYGGGPGSAHNTPLHRPVAMPGPAQQVVYYAMPAVGSPRMPEAVPAYAMQGARPGPTAADMSGGGGWGVAAPMAPAGPAHMLPTHPQYMPMQYMTVNPYVQMQFASVPYGAA</sequence>
<feature type="compositionally biased region" description="Polar residues" evidence="1">
    <location>
        <begin position="142"/>
        <end position="157"/>
    </location>
</feature>
<feature type="region of interest" description="Disordered" evidence="1">
    <location>
        <begin position="1161"/>
        <end position="1238"/>
    </location>
</feature>
<feature type="compositionally biased region" description="Low complexity" evidence="1">
    <location>
        <begin position="938"/>
        <end position="956"/>
    </location>
</feature>
<feature type="compositionally biased region" description="Basic residues" evidence="1">
    <location>
        <begin position="1050"/>
        <end position="1061"/>
    </location>
</feature>
<feature type="region of interest" description="Disordered" evidence="1">
    <location>
        <begin position="526"/>
        <end position="571"/>
    </location>
</feature>
<feature type="compositionally biased region" description="Basic residues" evidence="1">
    <location>
        <begin position="957"/>
        <end position="968"/>
    </location>
</feature>
<feature type="compositionally biased region" description="Basic and acidic residues" evidence="1">
    <location>
        <begin position="294"/>
        <end position="306"/>
    </location>
</feature>